<comment type="caution">
    <text evidence="1">The sequence shown here is derived from an EMBL/GenBank/DDBJ whole genome shotgun (WGS) entry which is preliminary data.</text>
</comment>
<accession>A0A438NCL5</accession>
<dbReference type="EMBL" id="NAJM01000007">
    <property type="protein sequence ID" value="RVX73520.1"/>
    <property type="molecule type" value="Genomic_DNA"/>
</dbReference>
<sequence>MAKQIDIVLEWVQGESNQRSQELDSKPGLDHDQDFQLHSNDPYWSLHDSIRNPLTEEWFSQQIINLDCQELGDSWPGSVSETMYHPFFGGFMHHHDHAWFTYI</sequence>
<reference evidence="1 2" key="1">
    <citation type="submission" date="2017-03" db="EMBL/GenBank/DDBJ databases">
        <title>Genomes of endolithic fungi from Antarctica.</title>
        <authorList>
            <person name="Coleine C."/>
            <person name="Masonjones S."/>
            <person name="Stajich J.E."/>
        </authorList>
    </citation>
    <scope>NUCLEOTIDE SEQUENCE [LARGE SCALE GENOMIC DNA]</scope>
    <source>
        <strain evidence="1 2">CCFEE 6314</strain>
    </source>
</reference>
<dbReference type="Proteomes" id="UP000288859">
    <property type="component" value="Unassembled WGS sequence"/>
</dbReference>
<proteinExistence type="predicted"/>
<gene>
    <name evidence="1" type="ORF">B0A52_02408</name>
</gene>
<dbReference type="AlphaFoldDB" id="A0A438NCL5"/>
<organism evidence="1 2">
    <name type="scientific">Exophiala mesophila</name>
    <name type="common">Black yeast-like fungus</name>
    <dbReference type="NCBI Taxonomy" id="212818"/>
    <lineage>
        <taxon>Eukaryota</taxon>
        <taxon>Fungi</taxon>
        <taxon>Dikarya</taxon>
        <taxon>Ascomycota</taxon>
        <taxon>Pezizomycotina</taxon>
        <taxon>Eurotiomycetes</taxon>
        <taxon>Chaetothyriomycetidae</taxon>
        <taxon>Chaetothyriales</taxon>
        <taxon>Herpotrichiellaceae</taxon>
        <taxon>Exophiala</taxon>
    </lineage>
</organism>
<evidence type="ECO:0000313" key="2">
    <source>
        <dbReference type="Proteomes" id="UP000288859"/>
    </source>
</evidence>
<name>A0A438NCL5_EXOME</name>
<evidence type="ECO:0000313" key="1">
    <source>
        <dbReference type="EMBL" id="RVX73520.1"/>
    </source>
</evidence>
<protein>
    <submittedName>
        <fullName evidence="1">Uncharacterized protein</fullName>
    </submittedName>
</protein>